<feature type="region of interest" description="Disordered" evidence="1">
    <location>
        <begin position="54"/>
        <end position="102"/>
    </location>
</feature>
<accession>A0A7J7ILG5</accession>
<gene>
    <name evidence="2" type="ORF">F1559_002933</name>
</gene>
<name>A0A7J7ILG5_9RHOD</name>
<reference evidence="2 3" key="1">
    <citation type="journal article" date="2020" name="J. Phycol.">
        <title>Comparative genome analysis reveals Cyanidiococcus gen. nov., a new extremophilic red algal genus sister to Cyanidioschyzon (Cyanidioschyzonaceae, Rhodophyta).</title>
        <authorList>
            <person name="Liu S.-L."/>
            <person name="Chiang Y.-R."/>
            <person name="Yoon H.S."/>
            <person name="Fu H.-Y."/>
        </authorList>
    </citation>
    <scope>NUCLEOTIDE SEQUENCE [LARGE SCALE GENOMIC DNA]</scope>
    <source>
        <strain evidence="2 3">THAL066</strain>
    </source>
</reference>
<feature type="compositionally biased region" description="Low complexity" evidence="1">
    <location>
        <begin position="72"/>
        <end position="86"/>
    </location>
</feature>
<dbReference type="OrthoDB" id="10626006at2759"/>
<dbReference type="AlphaFoldDB" id="A0A7J7ILG5"/>
<evidence type="ECO:0000313" key="3">
    <source>
        <dbReference type="Proteomes" id="UP000530660"/>
    </source>
</evidence>
<dbReference type="Proteomes" id="UP000530660">
    <property type="component" value="Unassembled WGS sequence"/>
</dbReference>
<evidence type="ECO:0000313" key="2">
    <source>
        <dbReference type="EMBL" id="KAF6003580.1"/>
    </source>
</evidence>
<dbReference type="EMBL" id="VWRR01000006">
    <property type="protein sequence ID" value="KAF6003580.1"/>
    <property type="molecule type" value="Genomic_DNA"/>
</dbReference>
<evidence type="ECO:0000256" key="1">
    <source>
        <dbReference type="SAM" id="MobiDB-lite"/>
    </source>
</evidence>
<protein>
    <submittedName>
        <fullName evidence="2">Uncharacterized protein</fullName>
    </submittedName>
</protein>
<keyword evidence="3" id="KW-1185">Reference proteome</keyword>
<proteinExistence type="predicted"/>
<comment type="caution">
    <text evidence="2">The sequence shown here is derived from an EMBL/GenBank/DDBJ whole genome shotgun (WGS) entry which is preliminary data.</text>
</comment>
<sequence length="140" mass="15383">MSSATSRPQVALGTRGETRRLLREVERAARYGELRRWRKDWVTIGNVRCYAWVPSSEEETRKADDEDMETEGAAGASTDDGASALGRQQPSQLPNEPEIEAQSDALVTDSVSFKVEEAFRARSPADVSDGVMGSDLVDHP</sequence>
<organism evidence="2 3">
    <name type="scientific">Cyanidiococcus yangmingshanensis</name>
    <dbReference type="NCBI Taxonomy" id="2690220"/>
    <lineage>
        <taxon>Eukaryota</taxon>
        <taxon>Rhodophyta</taxon>
        <taxon>Bangiophyceae</taxon>
        <taxon>Cyanidiales</taxon>
        <taxon>Cyanidiaceae</taxon>
        <taxon>Cyanidiococcus</taxon>
    </lineage>
</organism>